<dbReference type="Pfam" id="PF00782">
    <property type="entry name" value="DSPc"/>
    <property type="match status" value="1"/>
</dbReference>
<dbReference type="PROSITE" id="PS50056">
    <property type="entry name" value="TYR_PHOSPHATASE_2"/>
    <property type="match status" value="1"/>
</dbReference>
<evidence type="ECO:0000259" key="4">
    <source>
        <dbReference type="PROSITE" id="PS50056"/>
    </source>
</evidence>
<dbReference type="EMBL" id="QKKF02007161">
    <property type="protein sequence ID" value="RZF46128.1"/>
    <property type="molecule type" value="Genomic_DNA"/>
</dbReference>
<sequence>MIDGNRKHSTTTTTSDLQSVDKCFAEDVLNVQSNYSLISDNLRKHTPHTIQCTMFCGGRHCRYESADFWDSTHMAVDGIFSHWVTDGILAMARPSTEIIVQRNVIKQFQRFVISHVAIEQFHQQYIYFYNFGWDDYRESPLTRILDMVKIVCFGLTQGKVAIHCHAGLGRTGVLIACYLVFRMKFKANKAISFVRLKRPNSVQTRGQIQCVQEFEQLVWSQFITFLPRDPLKDKKGTEEFTLSHYLNMQNVLLYGKEARYYRYVPKIIFVICERLLKLSSCDTGNIVEDDDSAETVPSTASFLAADNNISYYQYIFAKRLLHKRRKCEKPRECIDSNIEMEKDVSTKEFNMKEQSSNENITNDDKINETHTTEDIIDALTIDHDNIDEDLKKQIRQYQQELNGTGSSWKKLEIENNPVVLTGLLFEWLEQLKTPILHRDYLTYIVLQYADPCSCIKKFELVVQYTIEYLFRFLSRISPVSNEDLTEVMKRIIASLTQQSVMVRSTLLPSGKDFNRLRVGTFRVLMEFCSRLMNMMHC</sequence>
<proteinExistence type="predicted"/>
<dbReference type="PANTHER" id="PTHR23339">
    <property type="entry name" value="TYROSINE SPECIFIC PROTEIN PHOSPHATASE AND DUAL SPECIFICITY PROTEIN PHOSPHATASE"/>
    <property type="match status" value="1"/>
</dbReference>
<evidence type="ECO:0000256" key="1">
    <source>
        <dbReference type="ARBA" id="ARBA00022801"/>
    </source>
</evidence>
<evidence type="ECO:0000259" key="3">
    <source>
        <dbReference type="PROSITE" id="PS50055"/>
    </source>
</evidence>
<dbReference type="SMART" id="SM00195">
    <property type="entry name" value="DSPc"/>
    <property type="match status" value="1"/>
</dbReference>
<dbReference type="InterPro" id="IPR016130">
    <property type="entry name" value="Tyr_Pase_AS"/>
</dbReference>
<dbReference type="GO" id="GO:0004725">
    <property type="term" value="F:protein tyrosine phosphatase activity"/>
    <property type="evidence" value="ECO:0007669"/>
    <property type="project" value="InterPro"/>
</dbReference>
<dbReference type="InterPro" id="IPR003595">
    <property type="entry name" value="Tyr_Pase_cat"/>
</dbReference>
<evidence type="ECO:0000313" key="5">
    <source>
        <dbReference type="EMBL" id="RZF46128.1"/>
    </source>
</evidence>
<dbReference type="SMR" id="A0A482XLF8"/>
<dbReference type="GO" id="GO:0048666">
    <property type="term" value="P:neuron development"/>
    <property type="evidence" value="ECO:0007669"/>
    <property type="project" value="UniProtKB-ARBA"/>
</dbReference>
<dbReference type="PROSITE" id="PS50055">
    <property type="entry name" value="TYR_PHOSPHATASE_PTP"/>
    <property type="match status" value="1"/>
</dbReference>
<dbReference type="InterPro" id="IPR000387">
    <property type="entry name" value="Tyr_Pase_dom"/>
</dbReference>
<dbReference type="InterPro" id="IPR050561">
    <property type="entry name" value="PTP"/>
</dbReference>
<keyword evidence="1" id="KW-0378">Hydrolase</keyword>
<dbReference type="PROSITE" id="PS00383">
    <property type="entry name" value="TYR_PHOSPHATASE_1"/>
    <property type="match status" value="1"/>
</dbReference>
<dbReference type="Gene3D" id="3.90.190.10">
    <property type="entry name" value="Protein tyrosine phosphatase superfamily"/>
    <property type="match status" value="1"/>
</dbReference>
<dbReference type="InterPro" id="IPR000242">
    <property type="entry name" value="PTP_cat"/>
</dbReference>
<keyword evidence="2" id="KW-0904">Protein phosphatase</keyword>
<dbReference type="InterPro" id="IPR020422">
    <property type="entry name" value="TYR_PHOSPHATASE_DUAL_dom"/>
</dbReference>
<dbReference type="SUPFAM" id="SSF52799">
    <property type="entry name" value="(Phosphotyrosine protein) phosphatases II"/>
    <property type="match status" value="1"/>
</dbReference>
<dbReference type="SMART" id="SM00404">
    <property type="entry name" value="PTPc_motif"/>
    <property type="match status" value="1"/>
</dbReference>
<dbReference type="Proteomes" id="UP000291343">
    <property type="component" value="Unassembled WGS sequence"/>
</dbReference>
<protein>
    <recommendedName>
        <fullName evidence="7">Tyrosine specific protein phosphatases domain-containing protein</fullName>
    </recommendedName>
</protein>
<accession>A0A482XLF8</accession>
<dbReference type="InParanoid" id="A0A482XLF8"/>
<dbReference type="InterPro" id="IPR000340">
    <property type="entry name" value="Dual-sp_phosphatase_cat-dom"/>
</dbReference>
<dbReference type="AlphaFoldDB" id="A0A482XLF8"/>
<comment type="caution">
    <text evidence="5">The sequence shown here is derived from an EMBL/GenBank/DDBJ whole genome shotgun (WGS) entry which is preliminary data.</text>
</comment>
<evidence type="ECO:0008006" key="7">
    <source>
        <dbReference type="Google" id="ProtNLM"/>
    </source>
</evidence>
<evidence type="ECO:0000313" key="6">
    <source>
        <dbReference type="Proteomes" id="UP000291343"/>
    </source>
</evidence>
<feature type="domain" description="Tyrosine-protein phosphatase" evidence="3">
    <location>
        <begin position="1"/>
        <end position="219"/>
    </location>
</feature>
<feature type="domain" description="Tyrosine specific protein phosphatases" evidence="4">
    <location>
        <begin position="142"/>
        <end position="209"/>
    </location>
</feature>
<organism evidence="5 6">
    <name type="scientific">Laodelphax striatellus</name>
    <name type="common">Small brown planthopper</name>
    <name type="synonym">Delphax striatella</name>
    <dbReference type="NCBI Taxonomy" id="195883"/>
    <lineage>
        <taxon>Eukaryota</taxon>
        <taxon>Metazoa</taxon>
        <taxon>Ecdysozoa</taxon>
        <taxon>Arthropoda</taxon>
        <taxon>Hexapoda</taxon>
        <taxon>Insecta</taxon>
        <taxon>Pterygota</taxon>
        <taxon>Neoptera</taxon>
        <taxon>Paraneoptera</taxon>
        <taxon>Hemiptera</taxon>
        <taxon>Auchenorrhyncha</taxon>
        <taxon>Fulgoroidea</taxon>
        <taxon>Delphacidae</taxon>
        <taxon>Criomorphinae</taxon>
        <taxon>Laodelphax</taxon>
    </lineage>
</organism>
<keyword evidence="6" id="KW-1185">Reference proteome</keyword>
<dbReference type="InterPro" id="IPR029021">
    <property type="entry name" value="Prot-tyrosine_phosphatase-like"/>
</dbReference>
<dbReference type="STRING" id="195883.A0A482XLF8"/>
<gene>
    <name evidence="5" type="ORF">LSTR_LSTR012988</name>
</gene>
<dbReference type="OrthoDB" id="542013at2759"/>
<name>A0A482XLF8_LAOST</name>
<evidence type="ECO:0000256" key="2">
    <source>
        <dbReference type="ARBA" id="ARBA00022912"/>
    </source>
</evidence>
<reference evidence="5 6" key="1">
    <citation type="journal article" date="2017" name="Gigascience">
        <title>Genome sequence of the small brown planthopper, Laodelphax striatellus.</title>
        <authorList>
            <person name="Zhu J."/>
            <person name="Jiang F."/>
            <person name="Wang X."/>
            <person name="Yang P."/>
            <person name="Bao Y."/>
            <person name="Zhao W."/>
            <person name="Wang W."/>
            <person name="Lu H."/>
            <person name="Wang Q."/>
            <person name="Cui N."/>
            <person name="Li J."/>
            <person name="Chen X."/>
            <person name="Luo L."/>
            <person name="Yu J."/>
            <person name="Kang L."/>
            <person name="Cui F."/>
        </authorList>
    </citation>
    <scope>NUCLEOTIDE SEQUENCE [LARGE SCALE GENOMIC DNA]</scope>
    <source>
        <strain evidence="5">Lst14</strain>
    </source>
</reference>